<keyword evidence="2 10" id="KW-0690">Ribosome biogenesis</keyword>
<dbReference type="InterPro" id="IPR004881">
    <property type="entry name" value="Ribosome_biogen_GTPase_RsgA"/>
</dbReference>
<dbReference type="CDD" id="cd01854">
    <property type="entry name" value="YjeQ_EngC"/>
    <property type="match status" value="1"/>
</dbReference>
<name>A0ABR9ZML7_9FIRM</name>
<dbReference type="InterPro" id="IPR012340">
    <property type="entry name" value="NA-bd_OB-fold"/>
</dbReference>
<keyword evidence="9 10" id="KW-0342">GTP-binding</keyword>
<organism evidence="13 14">
    <name type="scientific">Fusibacter ferrireducens</name>
    <dbReference type="NCBI Taxonomy" id="2785058"/>
    <lineage>
        <taxon>Bacteria</taxon>
        <taxon>Bacillati</taxon>
        <taxon>Bacillota</taxon>
        <taxon>Clostridia</taxon>
        <taxon>Eubacteriales</taxon>
        <taxon>Eubacteriales Family XII. Incertae Sedis</taxon>
        <taxon>Fusibacter</taxon>
    </lineage>
</organism>
<protein>
    <recommendedName>
        <fullName evidence="10">Small ribosomal subunit biogenesis GTPase RsgA</fullName>
        <ecNumber evidence="10">3.6.1.-</ecNumber>
    </recommendedName>
</protein>
<keyword evidence="3 10" id="KW-0479">Metal-binding</keyword>
<evidence type="ECO:0000256" key="5">
    <source>
        <dbReference type="ARBA" id="ARBA00022741"/>
    </source>
</evidence>
<comment type="subcellular location">
    <subcellularLocation>
        <location evidence="10">Cytoplasm</location>
    </subcellularLocation>
</comment>
<keyword evidence="8 10" id="KW-0694">RNA-binding</keyword>
<dbReference type="EMBL" id="JADKNH010000001">
    <property type="protein sequence ID" value="MBF4691676.1"/>
    <property type="molecule type" value="Genomic_DNA"/>
</dbReference>
<dbReference type="NCBIfam" id="TIGR00157">
    <property type="entry name" value="ribosome small subunit-dependent GTPase A"/>
    <property type="match status" value="1"/>
</dbReference>
<evidence type="ECO:0000256" key="7">
    <source>
        <dbReference type="ARBA" id="ARBA00022833"/>
    </source>
</evidence>
<dbReference type="Pfam" id="PF16745">
    <property type="entry name" value="RsgA_N"/>
    <property type="match status" value="1"/>
</dbReference>
<feature type="binding site" evidence="10">
    <location>
        <position position="260"/>
    </location>
    <ligand>
        <name>Zn(2+)</name>
        <dbReference type="ChEBI" id="CHEBI:29105"/>
    </ligand>
</feature>
<keyword evidence="6 10" id="KW-0378">Hydrolase</keyword>
<evidence type="ECO:0000256" key="10">
    <source>
        <dbReference type="HAMAP-Rule" id="MF_01820"/>
    </source>
</evidence>
<dbReference type="Gene3D" id="1.10.40.50">
    <property type="entry name" value="Probable gtpase engc, domain 3"/>
    <property type="match status" value="1"/>
</dbReference>
<dbReference type="SUPFAM" id="SSF52540">
    <property type="entry name" value="P-loop containing nucleoside triphosphate hydrolases"/>
    <property type="match status" value="1"/>
</dbReference>
<feature type="binding site" evidence="10">
    <location>
        <position position="252"/>
    </location>
    <ligand>
        <name>Zn(2+)</name>
        <dbReference type="ChEBI" id="CHEBI:29105"/>
    </ligand>
</feature>
<evidence type="ECO:0000256" key="9">
    <source>
        <dbReference type="ARBA" id="ARBA00023134"/>
    </source>
</evidence>
<proteinExistence type="inferred from homology"/>
<accession>A0ABR9ZML7</accession>
<keyword evidence="5 10" id="KW-0547">Nucleotide-binding</keyword>
<feature type="domain" description="CP-type G" evidence="12">
    <location>
        <begin position="65"/>
        <end position="223"/>
    </location>
</feature>
<dbReference type="Proteomes" id="UP000614200">
    <property type="component" value="Unassembled WGS sequence"/>
</dbReference>
<reference evidence="13 14" key="1">
    <citation type="submission" date="2020-11" db="EMBL/GenBank/DDBJ databases">
        <title>Fusibacter basophilias sp. nov.</title>
        <authorList>
            <person name="Qiu D."/>
        </authorList>
    </citation>
    <scope>NUCLEOTIDE SEQUENCE [LARGE SCALE GENOMIC DNA]</scope>
    <source>
        <strain evidence="13 14">Q10-2</strain>
    </source>
</reference>
<keyword evidence="1 10" id="KW-0963">Cytoplasm</keyword>
<feature type="binding site" evidence="10">
    <location>
        <begin position="165"/>
        <end position="173"/>
    </location>
    <ligand>
        <name>GTP</name>
        <dbReference type="ChEBI" id="CHEBI:37565"/>
    </ligand>
</feature>
<keyword evidence="4 10" id="KW-0699">rRNA-binding</keyword>
<dbReference type="Gene3D" id="2.40.50.140">
    <property type="entry name" value="Nucleic acid-binding proteins"/>
    <property type="match status" value="1"/>
</dbReference>
<feature type="binding site" evidence="10">
    <location>
        <position position="247"/>
    </location>
    <ligand>
        <name>Zn(2+)</name>
        <dbReference type="ChEBI" id="CHEBI:29105"/>
    </ligand>
</feature>
<evidence type="ECO:0000259" key="11">
    <source>
        <dbReference type="PROSITE" id="PS50936"/>
    </source>
</evidence>
<evidence type="ECO:0000256" key="2">
    <source>
        <dbReference type="ARBA" id="ARBA00022517"/>
    </source>
</evidence>
<gene>
    <name evidence="10 13" type="primary">rsgA</name>
    <name evidence="13" type="ORF">ISU02_01025</name>
</gene>
<evidence type="ECO:0000256" key="3">
    <source>
        <dbReference type="ARBA" id="ARBA00022723"/>
    </source>
</evidence>
<dbReference type="PROSITE" id="PS51721">
    <property type="entry name" value="G_CP"/>
    <property type="match status" value="1"/>
</dbReference>
<dbReference type="InterPro" id="IPR010914">
    <property type="entry name" value="RsgA_GTPase_dom"/>
</dbReference>
<dbReference type="EC" id="3.6.1.-" evidence="10"/>
<dbReference type="InterPro" id="IPR031944">
    <property type="entry name" value="RsgA_N"/>
</dbReference>
<comment type="function">
    <text evidence="10">One of several proteins that assist in the late maturation steps of the functional core of the 30S ribosomal subunit. Helps release RbfA from mature subunits. May play a role in the assembly of ribosomal proteins into the subunit. Circularly permuted GTPase that catalyzes slow GTP hydrolysis, GTPase activity is stimulated by the 30S ribosomal subunit.</text>
</comment>
<dbReference type="InterPro" id="IPR030378">
    <property type="entry name" value="G_CP_dom"/>
</dbReference>
<dbReference type="RefSeq" id="WP_194699922.1">
    <property type="nucleotide sequence ID" value="NZ_JADKNH010000001.1"/>
</dbReference>
<comment type="similarity">
    <text evidence="10">Belongs to the TRAFAC class YlqF/YawG GTPase family. RsgA subfamily.</text>
</comment>
<evidence type="ECO:0000256" key="8">
    <source>
        <dbReference type="ARBA" id="ARBA00022884"/>
    </source>
</evidence>
<comment type="subunit">
    <text evidence="10">Monomer. Associates with 30S ribosomal subunit, binds 16S rRNA.</text>
</comment>
<feature type="binding site" evidence="10">
    <location>
        <position position="254"/>
    </location>
    <ligand>
        <name>Zn(2+)</name>
        <dbReference type="ChEBI" id="CHEBI:29105"/>
    </ligand>
</feature>
<dbReference type="SUPFAM" id="SSF50249">
    <property type="entry name" value="Nucleic acid-binding proteins"/>
    <property type="match status" value="1"/>
</dbReference>
<sequence length="296" mass="33794">MDYGIIFKGIGGFYYVKFNDSIYECKARGKFKNQKITPLVGDYVRISIQDEDKKLGMIEEILERKTELLRPTVANVNQAIIVFSIKNPLPNIILLDKMLVLAEQSGLDIVICFNKADLDVDFDYEKYEAIYHRIGYPVLKTCALEGEGIDALSVYLQDKITVFSGPSGVGKSSLLNAVHEGFTLQTGEISEKIKRGKHTTRHSELMELKNGGIVVDTPGFTSLSMHEVAPEDLKEYFIEFRMQGESCRFDNCMHLNEPGCAVKEAVERHDISKDRYEAYLYILNEINELKRRQKKW</sequence>
<evidence type="ECO:0000256" key="4">
    <source>
        <dbReference type="ARBA" id="ARBA00022730"/>
    </source>
</evidence>
<dbReference type="PANTHER" id="PTHR32120:SF11">
    <property type="entry name" value="SMALL RIBOSOMAL SUBUNIT BIOGENESIS GTPASE RSGA 1, MITOCHONDRIAL-RELATED"/>
    <property type="match status" value="1"/>
</dbReference>
<comment type="caution">
    <text evidence="13">The sequence shown here is derived from an EMBL/GenBank/DDBJ whole genome shotgun (WGS) entry which is preliminary data.</text>
</comment>
<dbReference type="HAMAP" id="MF_01820">
    <property type="entry name" value="GTPase_RsgA"/>
    <property type="match status" value="1"/>
</dbReference>
<keyword evidence="7 10" id="KW-0862">Zinc</keyword>
<evidence type="ECO:0000256" key="1">
    <source>
        <dbReference type="ARBA" id="ARBA00022490"/>
    </source>
</evidence>
<dbReference type="Gene3D" id="3.40.50.300">
    <property type="entry name" value="P-loop containing nucleotide triphosphate hydrolases"/>
    <property type="match status" value="1"/>
</dbReference>
<evidence type="ECO:0000259" key="12">
    <source>
        <dbReference type="PROSITE" id="PS51721"/>
    </source>
</evidence>
<dbReference type="PANTHER" id="PTHR32120">
    <property type="entry name" value="SMALL RIBOSOMAL SUBUNIT BIOGENESIS GTPASE RSGA"/>
    <property type="match status" value="1"/>
</dbReference>
<feature type="domain" description="EngC GTPase" evidence="11">
    <location>
        <begin position="74"/>
        <end position="221"/>
    </location>
</feature>
<dbReference type="InterPro" id="IPR027417">
    <property type="entry name" value="P-loop_NTPase"/>
</dbReference>
<dbReference type="CDD" id="cd04466">
    <property type="entry name" value="S1_YloQ_GTPase"/>
    <property type="match status" value="1"/>
</dbReference>
<evidence type="ECO:0000256" key="6">
    <source>
        <dbReference type="ARBA" id="ARBA00022801"/>
    </source>
</evidence>
<dbReference type="PROSITE" id="PS50936">
    <property type="entry name" value="ENGC_GTPASE"/>
    <property type="match status" value="1"/>
</dbReference>
<comment type="cofactor">
    <cofactor evidence="10">
        <name>Zn(2+)</name>
        <dbReference type="ChEBI" id="CHEBI:29105"/>
    </cofactor>
    <text evidence="10">Binds 1 zinc ion per subunit.</text>
</comment>
<dbReference type="Pfam" id="PF03193">
    <property type="entry name" value="RsgA_GTPase"/>
    <property type="match status" value="1"/>
</dbReference>
<evidence type="ECO:0000313" key="13">
    <source>
        <dbReference type="EMBL" id="MBF4691676.1"/>
    </source>
</evidence>
<feature type="binding site" evidence="10">
    <location>
        <begin position="114"/>
        <end position="117"/>
    </location>
    <ligand>
        <name>GTP</name>
        <dbReference type="ChEBI" id="CHEBI:37565"/>
    </ligand>
</feature>
<keyword evidence="14" id="KW-1185">Reference proteome</keyword>
<evidence type="ECO:0000313" key="14">
    <source>
        <dbReference type="Proteomes" id="UP000614200"/>
    </source>
</evidence>